<dbReference type="Pfam" id="PF22658">
    <property type="entry name" value="YycE-like_N"/>
    <property type="match status" value="1"/>
</dbReference>
<protein>
    <submittedName>
        <fullName evidence="2">VOC family protein</fullName>
    </submittedName>
</protein>
<evidence type="ECO:0000313" key="2">
    <source>
        <dbReference type="EMBL" id="MBR8132443.1"/>
    </source>
</evidence>
<evidence type="ECO:0000313" key="3">
    <source>
        <dbReference type="Proteomes" id="UP000682266"/>
    </source>
</evidence>
<proteinExistence type="predicted"/>
<feature type="domain" description="VOC" evidence="1">
    <location>
        <begin position="1"/>
        <end position="125"/>
    </location>
</feature>
<sequence>MHAHLRIARPVADLARAERMYRDAFELPVLARFDDHDGFSGVMLGREGLDYHFEFTPCPAHLVSPSPTPEDLIVFYLPDYGAWEAACARAAAHGFMRVASFNPYWDASGQTFEDPDGYRIVLQNAGWRSRAGMPEPLRAEIGGGTNSHRVRQTAYAVAAHVPAAMRGDH</sequence>
<dbReference type="InterPro" id="IPR037523">
    <property type="entry name" value="VOC_core"/>
</dbReference>
<dbReference type="InterPro" id="IPR058998">
    <property type="entry name" value="YycE-like_N"/>
</dbReference>
<dbReference type="CDD" id="cd06587">
    <property type="entry name" value="VOC"/>
    <property type="match status" value="1"/>
</dbReference>
<dbReference type="InterPro" id="IPR058997">
    <property type="entry name" value="YycE-like_C"/>
</dbReference>
<evidence type="ECO:0000259" key="1">
    <source>
        <dbReference type="PROSITE" id="PS51819"/>
    </source>
</evidence>
<dbReference type="SUPFAM" id="SSF54593">
    <property type="entry name" value="Glyoxalase/Bleomycin resistance protein/Dihydroxybiphenyl dioxygenase"/>
    <property type="match status" value="1"/>
</dbReference>
<name>A0AA41JM13_9BURK</name>
<accession>A0AA41JM13</accession>
<dbReference type="PROSITE" id="PS51819">
    <property type="entry name" value="VOC"/>
    <property type="match status" value="1"/>
</dbReference>
<dbReference type="EMBL" id="JAGSVG010000028">
    <property type="protein sequence ID" value="MBR8132443.1"/>
    <property type="molecule type" value="Genomic_DNA"/>
</dbReference>
<organism evidence="2 3">
    <name type="scientific">Burkholderia ambifaria</name>
    <dbReference type="NCBI Taxonomy" id="152480"/>
    <lineage>
        <taxon>Bacteria</taxon>
        <taxon>Pseudomonadati</taxon>
        <taxon>Pseudomonadota</taxon>
        <taxon>Betaproteobacteria</taxon>
        <taxon>Burkholderiales</taxon>
        <taxon>Burkholderiaceae</taxon>
        <taxon>Burkholderia</taxon>
        <taxon>Burkholderia cepacia complex</taxon>
    </lineage>
</organism>
<gene>
    <name evidence="2" type="ORF">KDW93_26355</name>
</gene>
<dbReference type="Gene3D" id="3.10.180.10">
    <property type="entry name" value="2,3-Dihydroxybiphenyl 1,2-Dioxygenase, domain 1"/>
    <property type="match status" value="1"/>
</dbReference>
<comment type="caution">
    <text evidence="2">The sequence shown here is derived from an EMBL/GenBank/DDBJ whole genome shotgun (WGS) entry which is preliminary data.</text>
</comment>
<dbReference type="Pfam" id="PF22659">
    <property type="entry name" value="YycE-like_C"/>
    <property type="match status" value="1"/>
</dbReference>
<reference evidence="2" key="1">
    <citation type="submission" date="2021-04" db="EMBL/GenBank/DDBJ databases">
        <title>A collection of bacterial strains from the Burkholderia cepacia Research Laboratory and Repository.</title>
        <authorList>
            <person name="Lipuma J."/>
            <person name="Spilker T."/>
        </authorList>
    </citation>
    <scope>NUCLEOTIDE SEQUENCE</scope>
    <source>
        <strain evidence="2">AU36012</strain>
    </source>
</reference>
<dbReference type="AlphaFoldDB" id="A0AA41JM13"/>
<dbReference type="Proteomes" id="UP000682266">
    <property type="component" value="Unassembled WGS sequence"/>
</dbReference>
<dbReference type="InterPro" id="IPR029068">
    <property type="entry name" value="Glyas_Bleomycin-R_OHBP_Dase"/>
</dbReference>